<dbReference type="Proteomes" id="UP000323274">
    <property type="component" value="Unassembled WGS sequence"/>
</dbReference>
<evidence type="ECO:0000313" key="13">
    <source>
        <dbReference type="EMBL" id="GDZ84762.1"/>
    </source>
</evidence>
<dbReference type="InterPro" id="IPR051268">
    <property type="entry name" value="Type-I_R_enzyme_R_subunit"/>
</dbReference>
<comment type="catalytic activity">
    <reaction evidence="1 11">
        <text>Endonucleolytic cleavage of DNA to give random double-stranded fragments with terminal 5'-phosphates, ATP is simultaneously hydrolyzed.</text>
        <dbReference type="EC" id="3.1.21.3"/>
    </reaction>
</comment>
<dbReference type="Gene3D" id="3.40.50.300">
    <property type="entry name" value="P-loop containing nucleotide triphosphate hydrolases"/>
    <property type="match status" value="2"/>
</dbReference>
<keyword evidence="7" id="KW-0255">Endonuclease</keyword>
<sequence>MPSEISIENQFIYILSEQENQWRFRPELQTEADLWANFRNHLNRLNTALLEGDLLTDVEFDRVKVEFLRLTSSPFLASQWLRGENGVAQILLERETGERISLEVFRNKDIAGGSSAYEVVHQIVPDTERSTRGDVTLLINGLPIIHIELKKESAKDGYMQAYHQIQRYAQDGFFNGIYAATQLFVVSNKVETKYFARPSEDTDAAYQQMTKFLFNWRTEENIPVPDLFDFARIVLRIPDAHELISQYTILVDDQKSQKFLMVLRPYQIHAIRKIRKQAALHEGGFIWHATGSGKTITSFVATKLLAQNAIGVDRTIMVVDRNDLDSQTQDEFTKFASEYHTGQTTGNSVSNTLIVGIKNQHQLAQQLLSKKNNNTIMITTIQKLSAAMRSAQAESEVKGHNQFDRLRKEHIVFIVDEAHRAVSDEEMRRIKKILPNSTWFGLTGTPIFEENKKQENGTYARTTEQQYGDLLHAYTTKNAMDDEAVLGFQVEYHSLLPEGDQEEIVARVNHDYVPDTLVEQERLLPNEIYETDQHIRAMLLKIFDRRSLIKKFKVQNGYPTMSGILTTHSITQAKRIYAMLQKMKQERTLITGRPFDERHQLVDPDFPRVAITFSTDPDQQDKDHTDDDLLRIMAEYSKQYDTPAYTDEKRYNQNINKRLARKEKQYQSDGQWVDLVIVVDRLLTGFDSPTIQTLYVDREMRYQKLLQAFSRTNRIYSGKDAGMIVTFRKPETMKENVQDTFRLFSNENQNFEALVPKEYSDVRTEFDDLVNQYFQSEVILEENPGHLPSMIDQVKAYQKLENAYKALKSYDDYENEADDLAPVINQLPTFQGKAENLKAEIKQKIDDSDDDQVDIDKLLADIVFSSTQNATHKENVDSFYINQLLKAIQDKEAGALAKFDKEIQAKDPVVQPMYQELKAKVLDNDDQVDVIALKEQVIQARISELTETQAKEFGLSLEFLKSAANEYSSDKQVIPYLSDILETMTLSKADFESQTGEKYRKRTKIIEQRLRERFDLIQKWKEEL</sequence>
<keyword evidence="8 11" id="KW-0378">Hydrolase</keyword>
<dbReference type="CDD" id="cd22332">
    <property type="entry name" value="HsdR_N"/>
    <property type="match status" value="1"/>
</dbReference>
<reference evidence="13 14" key="1">
    <citation type="submission" date="2019-04" db="EMBL/GenBank/DDBJ databases">
        <title>A pseudo-fructophilic Leuconostoc citreum strain F192-5 isolated from peel of satsuma mandarin: the first report for isolation and characterization of strain-dependent fructophilic-like characteristics.</title>
        <authorList>
            <person name="Maeno S."/>
            <person name="Tanizawa Y."/>
            <person name="Kajikawa A."/>
            <person name="Kanesaki Y."/>
            <person name="Kubota E."/>
            <person name="Arita M."/>
            <person name="Leon D."/>
            <person name="Endo A."/>
        </authorList>
    </citation>
    <scope>NUCLEOTIDE SEQUENCE [LARGE SCALE GENOMIC DNA]</scope>
    <source>
        <strain evidence="13 14">F192-5</strain>
    </source>
</reference>
<dbReference type="AlphaFoldDB" id="A0A5A5U428"/>
<dbReference type="CDD" id="cd18800">
    <property type="entry name" value="SF2_C_EcoR124I-like"/>
    <property type="match status" value="1"/>
</dbReference>
<keyword evidence="9 11" id="KW-0067">ATP-binding</keyword>
<evidence type="ECO:0000259" key="12">
    <source>
        <dbReference type="PROSITE" id="PS51192"/>
    </source>
</evidence>
<keyword evidence="10 11" id="KW-0238">DNA-binding</keyword>
<proteinExistence type="inferred from homology"/>
<accession>A0A5A5U428</accession>
<feature type="domain" description="Helicase ATP-binding" evidence="12">
    <location>
        <begin position="275"/>
        <end position="464"/>
    </location>
</feature>
<dbReference type="EC" id="3.1.21.3" evidence="11"/>
<dbReference type="GO" id="GO:0009307">
    <property type="term" value="P:DNA restriction-modification system"/>
    <property type="evidence" value="ECO:0007669"/>
    <property type="project" value="UniProtKB-KW"/>
</dbReference>
<dbReference type="GO" id="GO:0003677">
    <property type="term" value="F:DNA binding"/>
    <property type="evidence" value="ECO:0007669"/>
    <property type="project" value="UniProtKB-KW"/>
</dbReference>
<dbReference type="Pfam" id="PF22679">
    <property type="entry name" value="T1R_D3-like"/>
    <property type="match status" value="1"/>
</dbReference>
<dbReference type="Pfam" id="PF18766">
    <property type="entry name" value="SWI2_SNF2"/>
    <property type="match status" value="1"/>
</dbReference>
<evidence type="ECO:0000256" key="8">
    <source>
        <dbReference type="ARBA" id="ARBA00022801"/>
    </source>
</evidence>
<dbReference type="Pfam" id="PF04313">
    <property type="entry name" value="HSDR_N"/>
    <property type="match status" value="1"/>
</dbReference>
<keyword evidence="4" id="KW-0540">Nuclease</keyword>
<evidence type="ECO:0000256" key="5">
    <source>
        <dbReference type="ARBA" id="ARBA00022741"/>
    </source>
</evidence>
<evidence type="ECO:0000256" key="7">
    <source>
        <dbReference type="ARBA" id="ARBA00022759"/>
    </source>
</evidence>
<evidence type="ECO:0000256" key="3">
    <source>
        <dbReference type="ARBA" id="ARBA00011296"/>
    </source>
</evidence>
<dbReference type="PANTHER" id="PTHR30195:SF16">
    <property type="entry name" value="TYPE I RESTRICTION ENZYME ENDONUCLEASE SUBUNIT"/>
    <property type="match status" value="1"/>
</dbReference>
<evidence type="ECO:0000256" key="4">
    <source>
        <dbReference type="ARBA" id="ARBA00022722"/>
    </source>
</evidence>
<organism evidence="13 14">
    <name type="scientific">Leuconostoc citreum</name>
    <dbReference type="NCBI Taxonomy" id="33964"/>
    <lineage>
        <taxon>Bacteria</taxon>
        <taxon>Bacillati</taxon>
        <taxon>Bacillota</taxon>
        <taxon>Bacilli</taxon>
        <taxon>Lactobacillales</taxon>
        <taxon>Lactobacillaceae</taxon>
        <taxon>Leuconostoc</taxon>
    </lineage>
</organism>
<dbReference type="PROSITE" id="PS51192">
    <property type="entry name" value="HELICASE_ATP_BIND_1"/>
    <property type="match status" value="1"/>
</dbReference>
<dbReference type="InterPro" id="IPR040980">
    <property type="entry name" value="SWI2_SNF2"/>
</dbReference>
<dbReference type="InterPro" id="IPR004473">
    <property type="entry name" value="Restrct_endonuc_typeI_HsdR"/>
</dbReference>
<dbReference type="InterPro" id="IPR055180">
    <property type="entry name" value="HsdR_RecA-like_helicase_dom_2"/>
</dbReference>
<dbReference type="SUPFAM" id="SSF52540">
    <property type="entry name" value="P-loop containing nucleoside triphosphate hydrolases"/>
    <property type="match status" value="2"/>
</dbReference>
<evidence type="ECO:0000256" key="2">
    <source>
        <dbReference type="ARBA" id="ARBA00008598"/>
    </source>
</evidence>
<dbReference type="Gene3D" id="3.90.1570.50">
    <property type="match status" value="1"/>
</dbReference>
<dbReference type="EMBL" id="BJJW01000035">
    <property type="protein sequence ID" value="GDZ84762.1"/>
    <property type="molecule type" value="Genomic_DNA"/>
</dbReference>
<evidence type="ECO:0000256" key="10">
    <source>
        <dbReference type="ARBA" id="ARBA00023125"/>
    </source>
</evidence>
<dbReference type="GO" id="GO:0005524">
    <property type="term" value="F:ATP binding"/>
    <property type="evidence" value="ECO:0007669"/>
    <property type="project" value="UniProtKB-KW"/>
</dbReference>
<evidence type="ECO:0000313" key="14">
    <source>
        <dbReference type="Proteomes" id="UP000323274"/>
    </source>
</evidence>
<protein>
    <recommendedName>
        <fullName evidence="11">Type I restriction enzyme endonuclease subunit</fullName>
        <shortName evidence="11">R protein</shortName>
        <ecNumber evidence="11">3.1.21.3</ecNumber>
    </recommendedName>
    <alternativeName>
        <fullName evidence="11">Type-1 restriction enzyme R protein</fullName>
    </alternativeName>
</protein>
<evidence type="ECO:0000256" key="6">
    <source>
        <dbReference type="ARBA" id="ARBA00022747"/>
    </source>
</evidence>
<dbReference type="InterPro" id="IPR027417">
    <property type="entry name" value="P-loop_NTPase"/>
</dbReference>
<comment type="similarity">
    <text evidence="2 11">Belongs to the HsdR family.</text>
</comment>
<comment type="function">
    <text evidence="11">Subunit R is required for both nuclease and ATPase activities, but not for modification.</text>
</comment>
<dbReference type="PANTHER" id="PTHR30195">
    <property type="entry name" value="TYPE I SITE-SPECIFIC DEOXYRIBONUCLEASE PROTEIN SUBUNIT M AND R"/>
    <property type="match status" value="1"/>
</dbReference>
<comment type="subunit">
    <text evidence="3 11">The type I restriction/modification system is composed of three polypeptides R, M and S.</text>
</comment>
<comment type="caution">
    <text evidence="13">The sequence shown here is derived from an EMBL/GenBank/DDBJ whole genome shotgun (WGS) entry which is preliminary data.</text>
</comment>
<dbReference type="SMART" id="SM00487">
    <property type="entry name" value="DEXDc"/>
    <property type="match status" value="1"/>
</dbReference>
<keyword evidence="6 11" id="KW-0680">Restriction system</keyword>
<name>A0A5A5U428_LEUCI</name>
<dbReference type="InterPro" id="IPR014001">
    <property type="entry name" value="Helicase_ATP-bd"/>
</dbReference>
<evidence type="ECO:0000256" key="9">
    <source>
        <dbReference type="ARBA" id="ARBA00022840"/>
    </source>
</evidence>
<gene>
    <name evidence="13" type="primary">hsdR</name>
    <name evidence="13" type="ORF">LCIT_20040</name>
</gene>
<dbReference type="NCBIfam" id="TIGR00348">
    <property type="entry name" value="hsdR"/>
    <property type="match status" value="1"/>
</dbReference>
<dbReference type="InterPro" id="IPR007409">
    <property type="entry name" value="Restrct_endonuc_type1_HsdR_N"/>
</dbReference>
<keyword evidence="5 11" id="KW-0547">Nucleotide-binding</keyword>
<dbReference type="GO" id="GO:0009035">
    <property type="term" value="F:type I site-specific deoxyribonuclease activity"/>
    <property type="evidence" value="ECO:0007669"/>
    <property type="project" value="UniProtKB-EC"/>
</dbReference>
<evidence type="ECO:0000256" key="11">
    <source>
        <dbReference type="RuleBase" id="RU364115"/>
    </source>
</evidence>
<dbReference type="RefSeq" id="WP_133286188.1">
    <property type="nucleotide sequence ID" value="NZ_BJJW01000035.1"/>
</dbReference>
<evidence type="ECO:0000256" key="1">
    <source>
        <dbReference type="ARBA" id="ARBA00000851"/>
    </source>
</evidence>